<organism evidence="1 2">
    <name type="scientific">Bacillus haynesii</name>
    <dbReference type="NCBI Taxonomy" id="1925021"/>
    <lineage>
        <taxon>Bacteria</taxon>
        <taxon>Bacillati</taxon>
        <taxon>Bacillota</taxon>
        <taxon>Bacilli</taxon>
        <taxon>Bacillales</taxon>
        <taxon>Bacillaceae</taxon>
        <taxon>Bacillus</taxon>
    </lineage>
</organism>
<dbReference type="RefSeq" id="WP_076792282.1">
    <property type="nucleotide sequence ID" value="NZ_MRBL01000016.1"/>
</dbReference>
<dbReference type="Pfam" id="PF08795">
    <property type="entry name" value="DUF1796"/>
    <property type="match status" value="1"/>
</dbReference>
<protein>
    <submittedName>
        <fullName evidence="1">Peptidase</fullName>
    </submittedName>
</protein>
<dbReference type="EMBL" id="MRBL01000016">
    <property type="protein sequence ID" value="OMI26571.1"/>
    <property type="molecule type" value="Genomic_DNA"/>
</dbReference>
<comment type="caution">
    <text evidence="1">The sequence shown here is derived from an EMBL/GenBank/DDBJ whole genome shotgun (WGS) entry which is preliminary data.</text>
</comment>
<keyword evidence="2" id="KW-1185">Reference proteome</keyword>
<proteinExistence type="predicted"/>
<evidence type="ECO:0000313" key="2">
    <source>
        <dbReference type="Proteomes" id="UP000187046"/>
    </source>
</evidence>
<gene>
    <name evidence="1" type="ORF">BTA31_13180</name>
</gene>
<accession>A0ABX3I2U4</accession>
<evidence type="ECO:0000313" key="1">
    <source>
        <dbReference type="EMBL" id="OMI26571.1"/>
    </source>
</evidence>
<sequence length="215" mass="24619">MNLKDIKGQYDAVFSLGHLCLAAIQLRNNDLRPLAGPLDWVTTNSLSDLNRLLRNRFTGFMEAKNLRVIGYNTGEKKEEGSTIYVLDDFYNIGSVHDFDANQNTLDHLATYPEVIEKYNRRIDRFLEKISTGKRILFVRTEGEGGFKEAQELELVLSDLVQHDFSVLLVKHSKVDGIVEKNWPLEKTCTVELPDKEIWESNNDLWASLFQGITLV</sequence>
<name>A0ABX3I2U4_9BACI</name>
<dbReference type="InterPro" id="IPR014903">
    <property type="entry name" value="DUF1796"/>
</dbReference>
<reference evidence="1 2" key="1">
    <citation type="submission" date="2016-12" db="EMBL/GenBank/DDBJ databases">
        <title>Bacillus phylogenomics.</title>
        <authorList>
            <person name="Dunlap C."/>
        </authorList>
    </citation>
    <scope>NUCLEOTIDE SEQUENCE [LARGE SCALE GENOMIC DNA]</scope>
    <source>
        <strain evidence="1 2">NRRL B-41327</strain>
    </source>
</reference>
<dbReference type="Proteomes" id="UP000187046">
    <property type="component" value="Unassembled WGS sequence"/>
</dbReference>